<sequence>MKGRNDWENVAVLQKNRLPERSYFIPYSDVPSALTCERANSPYIQSLNGVWKFHYAQTPNESPASFFETAYDVSDWDDLVVPSNWQMHGYGKPHYTNKQYPFPVDPPRVPTENPTGSYRREFYIDSEWVDKKVMIRFEGVDSAFHLWVNGKEVGYSQGSRIPAEFDLTSCIQEGKNTLSVKVYQWSDASYIEDQDMWWLSGIFRDVYLLARPTVHMNDFFVKTMLDENYADATLQVEASFDDAASSLERYQVEFLLLDQRLEIVNEWQCPAAVLANDRIDVPIHNPRKWTAETPYLYQLVMSVKDHKGEVLEVIPTKVGFRSVELKNGLFLFNGVPIKLKGVNRHDHHPDLGRAIPYEAMVADVKLMKQSNINAVRTAHYPNDPVFYDLCDEYGLYVIDEADLECHGFEYIGDPHKISDDPEWEEAYLDRMKRMVERDKNHPSIIMWSLGNESGYGRNHDAMYQWTKEKDPSRLVHYEGECRVVMNEGKMNPEREPVSSDLFTTMYTDIAIIEHLGKRNDLQKPHILCEYAHAMGNSPGALKEYWETFYRYERLQGGFVWEWRDHGIRQFTESGEEYFAYGGDFGDQPNDSNFVMDGLVMSDQTPSPALYEYKKVLEPVVIEEVDRANGTFSIKNNYDFLSLDHLTLRWTVVADDLVVASGTLPLDQIDPREVSVITVPYFISSFKKNGTDYWLNMTITLAEDTKWAKAGYEIAWAQFELLQQKKGDIKRPTAKLLETYETSHEFVVLGNGFELSFNTATGQLSSWTYGGVSVIENGPKLNVWRALIDNDMYTTGQWKPVSNKEIWEKAGLHWLQHRLDSFDYNVDSKNESVEVKVQTRIAPPKLGWALLTTYTYTIYGSSDVLLQVDGKFEGDRPKTLPKIGLQMKLPKALDTVSWYGLGPNEAYVDSKLAARTGIWSSNVDGLYTPYAYPQENGNRHEVRWASFTNQNGVGLIATGMPQFDFSAHYYSMHQLDQAAHTYDLQKEDEITVNIDYKQHGLGSASCGPDVLNKYELVSEDFAFVVRLTPYARAEISPIQLAKTNL</sequence>
<dbReference type="Proteomes" id="UP000030832">
    <property type="component" value="Unassembled WGS sequence"/>
</dbReference>
<organism evidence="10 11">
    <name type="scientific">Halalkalibacter okhensis</name>
    <dbReference type="NCBI Taxonomy" id="333138"/>
    <lineage>
        <taxon>Bacteria</taxon>
        <taxon>Bacillati</taxon>
        <taxon>Bacillota</taxon>
        <taxon>Bacilli</taxon>
        <taxon>Bacillales</taxon>
        <taxon>Bacillaceae</taxon>
        <taxon>Halalkalibacter</taxon>
    </lineage>
</organism>
<dbReference type="InterPro" id="IPR023232">
    <property type="entry name" value="Glyco_hydro_2_AS"/>
</dbReference>
<dbReference type="OrthoDB" id="9762066at2"/>
<evidence type="ECO:0000313" key="11">
    <source>
        <dbReference type="Proteomes" id="UP000030832"/>
    </source>
</evidence>
<feature type="domain" description="Beta galactosidase small chain/" evidence="9">
    <location>
        <begin position="746"/>
        <end position="1027"/>
    </location>
</feature>
<dbReference type="GO" id="GO:0005990">
    <property type="term" value="P:lactose catabolic process"/>
    <property type="evidence" value="ECO:0007669"/>
    <property type="project" value="TreeGrafter"/>
</dbReference>
<evidence type="ECO:0000256" key="4">
    <source>
        <dbReference type="ARBA" id="ARBA00013303"/>
    </source>
</evidence>
<dbReference type="InterPro" id="IPR017853">
    <property type="entry name" value="GH"/>
</dbReference>
<evidence type="ECO:0000256" key="8">
    <source>
        <dbReference type="RuleBase" id="RU361154"/>
    </source>
</evidence>
<dbReference type="InterPro" id="IPR023230">
    <property type="entry name" value="Glyco_hydro_2_CS"/>
</dbReference>
<dbReference type="SUPFAM" id="SSF74650">
    <property type="entry name" value="Galactose mutarotase-like"/>
    <property type="match status" value="1"/>
</dbReference>
<dbReference type="InterPro" id="IPR004199">
    <property type="entry name" value="B-gal_small/dom_5"/>
</dbReference>
<dbReference type="SMART" id="SM01038">
    <property type="entry name" value="Bgal_small_N"/>
    <property type="match status" value="1"/>
</dbReference>
<dbReference type="SUPFAM" id="SSF49785">
    <property type="entry name" value="Galactose-binding domain-like"/>
    <property type="match status" value="1"/>
</dbReference>
<dbReference type="InterPro" id="IPR050347">
    <property type="entry name" value="Bact_Beta-galactosidase"/>
</dbReference>
<accession>A0A0B0IFC0</accession>
<evidence type="ECO:0000259" key="9">
    <source>
        <dbReference type="SMART" id="SM01038"/>
    </source>
</evidence>
<evidence type="ECO:0000256" key="2">
    <source>
        <dbReference type="ARBA" id="ARBA00007401"/>
    </source>
</evidence>
<dbReference type="InterPro" id="IPR013783">
    <property type="entry name" value="Ig-like_fold"/>
</dbReference>
<dbReference type="Gene3D" id="2.70.98.10">
    <property type="match status" value="1"/>
</dbReference>
<dbReference type="Pfam" id="PF02929">
    <property type="entry name" value="Bgal_small_N"/>
    <property type="match status" value="1"/>
</dbReference>
<dbReference type="Pfam" id="PF16353">
    <property type="entry name" value="LacZ_4"/>
    <property type="match status" value="1"/>
</dbReference>
<dbReference type="InterPro" id="IPR006101">
    <property type="entry name" value="Glyco_hydro_2"/>
</dbReference>
<evidence type="ECO:0000256" key="6">
    <source>
        <dbReference type="ARBA" id="ARBA00023295"/>
    </source>
</evidence>
<keyword evidence="6 8" id="KW-0326">Glycosidase</keyword>
<dbReference type="Pfam" id="PF00703">
    <property type="entry name" value="Glyco_hydro_2"/>
    <property type="match status" value="1"/>
</dbReference>
<dbReference type="GO" id="GO:0004565">
    <property type="term" value="F:beta-galactosidase activity"/>
    <property type="evidence" value="ECO:0007669"/>
    <property type="project" value="UniProtKB-EC"/>
</dbReference>
<evidence type="ECO:0000256" key="5">
    <source>
        <dbReference type="ARBA" id="ARBA00022801"/>
    </source>
</evidence>
<dbReference type="SUPFAM" id="SSF49303">
    <property type="entry name" value="beta-Galactosidase/glucuronidase domain"/>
    <property type="match status" value="2"/>
</dbReference>
<comment type="similarity">
    <text evidence="2 8">Belongs to the glycosyl hydrolase 2 family.</text>
</comment>
<evidence type="ECO:0000256" key="7">
    <source>
        <dbReference type="ARBA" id="ARBA00032230"/>
    </source>
</evidence>
<dbReference type="FunFam" id="3.20.20.80:FF:000018">
    <property type="entry name" value="Beta-galactosidase"/>
    <property type="match status" value="1"/>
</dbReference>
<proteinExistence type="inferred from homology"/>
<keyword evidence="11" id="KW-1185">Reference proteome</keyword>
<dbReference type="eggNOG" id="COG3250">
    <property type="taxonomic scope" value="Bacteria"/>
</dbReference>
<comment type="caution">
    <text evidence="10">The sequence shown here is derived from an EMBL/GenBank/DDBJ whole genome shotgun (WGS) entry which is preliminary data.</text>
</comment>
<protein>
    <recommendedName>
        <fullName evidence="4 8">Beta-galactosidase</fullName>
        <ecNumber evidence="3 8">3.2.1.23</ecNumber>
    </recommendedName>
    <alternativeName>
        <fullName evidence="7 8">Lactase</fullName>
    </alternativeName>
</protein>
<dbReference type="AlphaFoldDB" id="A0A0B0IFC0"/>
<dbReference type="Gene3D" id="2.60.120.260">
    <property type="entry name" value="Galactose-binding domain-like"/>
    <property type="match status" value="1"/>
</dbReference>
<dbReference type="PANTHER" id="PTHR46323:SF2">
    <property type="entry name" value="BETA-GALACTOSIDASE"/>
    <property type="match status" value="1"/>
</dbReference>
<dbReference type="InterPro" id="IPR006103">
    <property type="entry name" value="Glyco_hydro_2_cat"/>
</dbReference>
<dbReference type="GO" id="GO:0030246">
    <property type="term" value="F:carbohydrate binding"/>
    <property type="evidence" value="ECO:0007669"/>
    <property type="project" value="InterPro"/>
</dbReference>
<keyword evidence="5 8" id="KW-0378">Hydrolase</keyword>
<gene>
    <name evidence="10" type="ORF">LQ50_14145</name>
</gene>
<dbReference type="PROSITE" id="PS00719">
    <property type="entry name" value="GLYCOSYL_HYDROL_F2_1"/>
    <property type="match status" value="1"/>
</dbReference>
<dbReference type="RefSeq" id="WP_034630098.1">
    <property type="nucleotide sequence ID" value="NZ_JRJU01000017.1"/>
</dbReference>
<dbReference type="EMBL" id="JRJU01000017">
    <property type="protein sequence ID" value="KHF39582.1"/>
    <property type="molecule type" value="Genomic_DNA"/>
</dbReference>
<dbReference type="InterPro" id="IPR006104">
    <property type="entry name" value="Glyco_hydro_2_N"/>
</dbReference>
<dbReference type="InterPro" id="IPR008979">
    <property type="entry name" value="Galactose-bd-like_sf"/>
</dbReference>
<evidence type="ECO:0000313" key="10">
    <source>
        <dbReference type="EMBL" id="KHF39582.1"/>
    </source>
</evidence>
<dbReference type="PRINTS" id="PR00132">
    <property type="entry name" value="GLHYDRLASE2"/>
</dbReference>
<evidence type="ECO:0000256" key="3">
    <source>
        <dbReference type="ARBA" id="ARBA00012756"/>
    </source>
</evidence>
<dbReference type="STRING" id="333138.LQ50_14145"/>
<dbReference type="PANTHER" id="PTHR46323">
    <property type="entry name" value="BETA-GALACTOSIDASE"/>
    <property type="match status" value="1"/>
</dbReference>
<dbReference type="SUPFAM" id="SSF51445">
    <property type="entry name" value="(Trans)glycosidases"/>
    <property type="match status" value="1"/>
</dbReference>
<dbReference type="EC" id="3.2.1.23" evidence="3 8"/>
<dbReference type="Gene3D" id="2.60.40.10">
    <property type="entry name" value="Immunoglobulins"/>
    <property type="match status" value="2"/>
</dbReference>
<dbReference type="InterPro" id="IPR032312">
    <property type="entry name" value="LacZ_4"/>
</dbReference>
<dbReference type="Pfam" id="PF02836">
    <property type="entry name" value="Glyco_hydro_2_C"/>
    <property type="match status" value="1"/>
</dbReference>
<dbReference type="Pfam" id="PF02837">
    <property type="entry name" value="Glyco_hydro_2_N"/>
    <property type="match status" value="1"/>
</dbReference>
<dbReference type="PROSITE" id="PS00608">
    <property type="entry name" value="GLYCOSYL_HYDROL_F2_2"/>
    <property type="match status" value="1"/>
</dbReference>
<dbReference type="Gene3D" id="3.20.20.80">
    <property type="entry name" value="Glycosidases"/>
    <property type="match status" value="1"/>
</dbReference>
<dbReference type="InterPro" id="IPR014718">
    <property type="entry name" value="GH-type_carb-bd"/>
</dbReference>
<dbReference type="InterPro" id="IPR036156">
    <property type="entry name" value="Beta-gal/glucu_dom_sf"/>
</dbReference>
<reference evidence="10 11" key="1">
    <citation type="submission" date="2014-09" db="EMBL/GenBank/DDBJ databases">
        <title>Genome sequencing and annotation of Bacillus Okhensis strain Kh10-101T.</title>
        <authorList>
            <person name="Prakash J.S."/>
        </authorList>
    </citation>
    <scope>NUCLEOTIDE SEQUENCE [LARGE SCALE GENOMIC DNA]</scope>
    <source>
        <strain evidence="11">Kh10-101T</strain>
    </source>
</reference>
<name>A0A0B0IFC0_9BACI</name>
<dbReference type="InterPro" id="IPR006102">
    <property type="entry name" value="Ig-like_GH2"/>
</dbReference>
<comment type="catalytic activity">
    <reaction evidence="1 8">
        <text>Hydrolysis of terminal non-reducing beta-D-galactose residues in beta-D-galactosides.</text>
        <dbReference type="EC" id="3.2.1.23"/>
    </reaction>
</comment>
<dbReference type="InterPro" id="IPR011013">
    <property type="entry name" value="Gal_mutarotase_sf_dom"/>
</dbReference>
<evidence type="ECO:0000256" key="1">
    <source>
        <dbReference type="ARBA" id="ARBA00001412"/>
    </source>
</evidence>
<dbReference type="GO" id="GO:0009341">
    <property type="term" value="C:beta-galactosidase complex"/>
    <property type="evidence" value="ECO:0007669"/>
    <property type="project" value="InterPro"/>
</dbReference>